<proteinExistence type="predicted"/>
<accession>A0A0A9GYX0</accession>
<organism evidence="1">
    <name type="scientific">Arundo donax</name>
    <name type="common">Giant reed</name>
    <name type="synonym">Donax arundinaceus</name>
    <dbReference type="NCBI Taxonomy" id="35708"/>
    <lineage>
        <taxon>Eukaryota</taxon>
        <taxon>Viridiplantae</taxon>
        <taxon>Streptophyta</taxon>
        <taxon>Embryophyta</taxon>
        <taxon>Tracheophyta</taxon>
        <taxon>Spermatophyta</taxon>
        <taxon>Magnoliopsida</taxon>
        <taxon>Liliopsida</taxon>
        <taxon>Poales</taxon>
        <taxon>Poaceae</taxon>
        <taxon>PACMAD clade</taxon>
        <taxon>Arundinoideae</taxon>
        <taxon>Arundineae</taxon>
        <taxon>Arundo</taxon>
    </lineage>
</organism>
<dbReference type="EMBL" id="GBRH01168184">
    <property type="protein sequence ID" value="JAE29712.1"/>
    <property type="molecule type" value="Transcribed_RNA"/>
</dbReference>
<protein>
    <submittedName>
        <fullName evidence="1">Uncharacterized protein</fullName>
    </submittedName>
</protein>
<name>A0A0A9GYX0_ARUDO</name>
<dbReference type="AlphaFoldDB" id="A0A0A9GYX0"/>
<sequence>MDVQQPTGTTLQSSSFMPVPYCHPSKHQQFYCHLLVFWVDVRGYRKCMANIQKGNRNLTFQPK</sequence>
<reference evidence="1" key="2">
    <citation type="journal article" date="2015" name="Data Brief">
        <title>Shoot transcriptome of the giant reed, Arundo donax.</title>
        <authorList>
            <person name="Barrero R.A."/>
            <person name="Guerrero F.D."/>
            <person name="Moolhuijzen P."/>
            <person name="Goolsby J.A."/>
            <person name="Tidwell J."/>
            <person name="Bellgard S.E."/>
            <person name="Bellgard M.I."/>
        </authorList>
    </citation>
    <scope>NUCLEOTIDE SEQUENCE</scope>
    <source>
        <tissue evidence="1">Shoot tissue taken approximately 20 cm above the soil surface</tissue>
    </source>
</reference>
<evidence type="ECO:0000313" key="1">
    <source>
        <dbReference type="EMBL" id="JAE29712.1"/>
    </source>
</evidence>
<reference evidence="1" key="1">
    <citation type="submission" date="2014-09" db="EMBL/GenBank/DDBJ databases">
        <authorList>
            <person name="Magalhaes I.L.F."/>
            <person name="Oliveira U."/>
            <person name="Santos F.R."/>
            <person name="Vidigal T.H.D.A."/>
            <person name="Brescovit A.D."/>
            <person name="Santos A.J."/>
        </authorList>
    </citation>
    <scope>NUCLEOTIDE SEQUENCE</scope>
    <source>
        <tissue evidence="1">Shoot tissue taken approximately 20 cm above the soil surface</tissue>
    </source>
</reference>